<evidence type="ECO:0000256" key="4">
    <source>
        <dbReference type="RuleBase" id="RU003719"/>
    </source>
</evidence>
<dbReference type="PROSITE" id="PS00670">
    <property type="entry name" value="D_2_HYDROXYACID_DH_2"/>
    <property type="match status" value="1"/>
</dbReference>
<dbReference type="GO" id="GO:0051287">
    <property type="term" value="F:NAD binding"/>
    <property type="evidence" value="ECO:0007669"/>
    <property type="project" value="InterPro"/>
</dbReference>
<comment type="similarity">
    <text evidence="1 4">Belongs to the D-isomer specific 2-hydroxyacid dehydrogenase family.</text>
</comment>
<evidence type="ECO:0000256" key="2">
    <source>
        <dbReference type="ARBA" id="ARBA00023002"/>
    </source>
</evidence>
<accession>D6ZC96</accession>
<dbReference type="InterPro" id="IPR050223">
    <property type="entry name" value="D-isomer_2-hydroxyacid_DH"/>
</dbReference>
<dbReference type="Pfam" id="PF02826">
    <property type="entry name" value="2-Hacid_dh_C"/>
    <property type="match status" value="1"/>
</dbReference>
<name>D6ZC96_SEGRD</name>
<dbReference type="GO" id="GO:0016618">
    <property type="term" value="F:hydroxypyruvate reductase [NAD(P)H] activity"/>
    <property type="evidence" value="ECO:0007669"/>
    <property type="project" value="TreeGrafter"/>
</dbReference>
<evidence type="ECO:0000313" key="8">
    <source>
        <dbReference type="Proteomes" id="UP000002247"/>
    </source>
</evidence>
<dbReference type="InterPro" id="IPR029753">
    <property type="entry name" value="D-isomer_DH_CS"/>
</dbReference>
<dbReference type="GO" id="GO:0030267">
    <property type="term" value="F:glyoxylate reductase (NADPH) activity"/>
    <property type="evidence" value="ECO:0007669"/>
    <property type="project" value="TreeGrafter"/>
</dbReference>
<keyword evidence="3" id="KW-0520">NAD</keyword>
<dbReference type="STRING" id="640132.Srot_2631"/>
<dbReference type="PANTHER" id="PTHR10996:SF178">
    <property type="entry name" value="2-HYDROXYACID DEHYDROGENASE YGL185C-RELATED"/>
    <property type="match status" value="1"/>
</dbReference>
<evidence type="ECO:0000259" key="6">
    <source>
        <dbReference type="Pfam" id="PF02826"/>
    </source>
</evidence>
<keyword evidence="8" id="KW-1185">Reference proteome</keyword>
<evidence type="ECO:0000313" key="7">
    <source>
        <dbReference type="EMBL" id="ADG99065.1"/>
    </source>
</evidence>
<dbReference type="CDD" id="cd12175">
    <property type="entry name" value="2-Hacid_dh_11"/>
    <property type="match status" value="1"/>
</dbReference>
<keyword evidence="2 4" id="KW-0560">Oxidoreductase</keyword>
<dbReference type="Proteomes" id="UP000002247">
    <property type="component" value="Chromosome"/>
</dbReference>
<dbReference type="SUPFAM" id="SSF52283">
    <property type="entry name" value="Formate/glycerate dehydrogenase catalytic domain-like"/>
    <property type="match status" value="1"/>
</dbReference>
<dbReference type="RefSeq" id="WP_013139514.1">
    <property type="nucleotide sequence ID" value="NC_014168.1"/>
</dbReference>
<dbReference type="InterPro" id="IPR006140">
    <property type="entry name" value="D-isomer_DH_NAD-bd"/>
</dbReference>
<feature type="domain" description="D-isomer specific 2-hydroxyacid dehydrogenase catalytic" evidence="5">
    <location>
        <begin position="45"/>
        <end position="316"/>
    </location>
</feature>
<dbReference type="PROSITE" id="PS00671">
    <property type="entry name" value="D_2_HYDROXYACID_DH_3"/>
    <property type="match status" value="1"/>
</dbReference>
<reference evidence="7 8" key="1">
    <citation type="journal article" date="2010" name="Stand. Genomic Sci.">
        <title>Complete genome sequence of Segniliparus rotundus type strain (CDC 1076).</title>
        <authorList>
            <person name="Sikorski J."/>
            <person name="Lapidus A."/>
            <person name="Copeland A."/>
            <person name="Misra M."/>
            <person name="Glavina Del Rio T."/>
            <person name="Nolan M."/>
            <person name="Lucas S."/>
            <person name="Chen F."/>
            <person name="Tice H."/>
            <person name="Cheng J.F."/>
            <person name="Jando M."/>
            <person name="Schneider S."/>
            <person name="Bruce D."/>
            <person name="Goodwin L."/>
            <person name="Pitluck S."/>
            <person name="Liolios K."/>
            <person name="Mikhailova N."/>
            <person name="Pati A."/>
            <person name="Ivanova N."/>
            <person name="Mavromatis K."/>
            <person name="Chen A."/>
            <person name="Palaniappan K."/>
            <person name="Chertkov O."/>
            <person name="Land M."/>
            <person name="Hauser L."/>
            <person name="Chang Y.J."/>
            <person name="Jeffries C.D."/>
            <person name="Brettin T."/>
            <person name="Detter J.C."/>
            <person name="Han C."/>
            <person name="Rohde M."/>
            <person name="Goker M."/>
            <person name="Bristow J."/>
            <person name="Eisen J.A."/>
            <person name="Markowitz V."/>
            <person name="Hugenholtz P."/>
            <person name="Kyrpides N.C."/>
            <person name="Klenk H.P."/>
        </authorList>
    </citation>
    <scope>NUCLEOTIDE SEQUENCE [LARGE SCALE GENOMIC DNA]</scope>
    <source>
        <strain evidence="8">ATCC BAA-972 / CDC 1076 / CIP 108378 / DSM 44985 / JCM 13578</strain>
    </source>
</reference>
<dbReference type="PANTHER" id="PTHR10996">
    <property type="entry name" value="2-HYDROXYACID DEHYDROGENASE-RELATED"/>
    <property type="match status" value="1"/>
</dbReference>
<dbReference type="Pfam" id="PF00389">
    <property type="entry name" value="2-Hacid_dh"/>
    <property type="match status" value="1"/>
</dbReference>
<dbReference type="eggNOG" id="COG1052">
    <property type="taxonomic scope" value="Bacteria"/>
</dbReference>
<dbReference type="Gene3D" id="3.40.50.720">
    <property type="entry name" value="NAD(P)-binding Rossmann-like Domain"/>
    <property type="match status" value="2"/>
</dbReference>
<evidence type="ECO:0000259" key="5">
    <source>
        <dbReference type="Pfam" id="PF00389"/>
    </source>
</evidence>
<dbReference type="AlphaFoldDB" id="D6ZC96"/>
<gene>
    <name evidence="7" type="ordered locus">Srot_2631</name>
</gene>
<evidence type="ECO:0000256" key="3">
    <source>
        <dbReference type="ARBA" id="ARBA00023027"/>
    </source>
</evidence>
<organism evidence="7 8">
    <name type="scientific">Segniliparus rotundus (strain ATCC BAA-972 / CDC 1076 / CIP 108378 / DSM 44985 / JCM 13578)</name>
    <dbReference type="NCBI Taxonomy" id="640132"/>
    <lineage>
        <taxon>Bacteria</taxon>
        <taxon>Bacillati</taxon>
        <taxon>Actinomycetota</taxon>
        <taxon>Actinomycetes</taxon>
        <taxon>Mycobacteriales</taxon>
        <taxon>Segniliparaceae</taxon>
        <taxon>Segniliparus</taxon>
    </lineage>
</organism>
<feature type="domain" description="D-isomer specific 2-hydroxyacid dehydrogenase NAD-binding" evidence="6">
    <location>
        <begin position="113"/>
        <end position="284"/>
    </location>
</feature>
<dbReference type="SUPFAM" id="SSF51735">
    <property type="entry name" value="NAD(P)-binding Rossmann-fold domains"/>
    <property type="match status" value="1"/>
</dbReference>
<dbReference type="InterPro" id="IPR006139">
    <property type="entry name" value="D-isomer_2_OHA_DH_cat_dom"/>
</dbReference>
<dbReference type="KEGG" id="srt:Srot_2631"/>
<dbReference type="InterPro" id="IPR036291">
    <property type="entry name" value="NAD(P)-bd_dom_sf"/>
</dbReference>
<dbReference type="HOGENOM" id="CLU_019796_1_3_11"/>
<protein>
    <submittedName>
        <fullName evidence="7">D-isomer specific 2-hydroxyacid dehydrogenase NAD-binding protein</fullName>
    </submittedName>
</protein>
<dbReference type="GO" id="GO:0005829">
    <property type="term" value="C:cytosol"/>
    <property type="evidence" value="ECO:0007669"/>
    <property type="project" value="TreeGrafter"/>
</dbReference>
<dbReference type="OrthoDB" id="117809at2"/>
<proteinExistence type="inferred from homology"/>
<dbReference type="EMBL" id="CP001958">
    <property type="protein sequence ID" value="ADG99065.1"/>
    <property type="molecule type" value="Genomic_DNA"/>
</dbReference>
<sequence>MAETAGATIRVLGDFAASSVLQAEASVVRPWLDVAFPGSEEAGRAAALSRCDVIWHGLRPLGAADFDQAPNLRLVQKFGVGFDTVDLDAARARGVAVANMPGVNAPAVAEGAVMLILAAIRALPEQDRRTRAGLWMRDISYLERSREVAGLTVGLVGYGDIAKRIERVLLAMGACVLHTSTKPDGSPQWRSFDDLLAASDVVSLHVPGNAATRKLFGAEAFAKMRAGAVLVNTARGSIVDEQALLAALESGHLAAAGLDVFEQEPVDPQNPLLGLSNVVVTPHLTWLTEQTNSRMLEAAVENCRRLREGEPFEHRII</sequence>
<evidence type="ECO:0000256" key="1">
    <source>
        <dbReference type="ARBA" id="ARBA00005854"/>
    </source>
</evidence>